<accession>A0A090GAH8</accession>
<evidence type="ECO:0000313" key="1">
    <source>
        <dbReference type="EMBL" id="CDX55889.1"/>
    </source>
</evidence>
<gene>
    <name evidence="1" type="ORF">MPL3365_210117</name>
</gene>
<evidence type="ECO:0000313" key="2">
    <source>
        <dbReference type="Proteomes" id="UP000046122"/>
    </source>
</evidence>
<reference evidence="1 2" key="1">
    <citation type="submission" date="2014-08" db="EMBL/GenBank/DDBJ databases">
        <authorList>
            <person name="Moulin Lionel"/>
        </authorList>
    </citation>
    <scope>NUCLEOTIDE SEQUENCE [LARGE SCALE GENOMIC DNA]</scope>
</reference>
<name>A0A090GAH8_MESPL</name>
<dbReference type="AlphaFoldDB" id="A0A090GAH8"/>
<proteinExistence type="predicted"/>
<dbReference type="Proteomes" id="UP000046122">
    <property type="component" value="Unassembled WGS sequence"/>
</dbReference>
<protein>
    <submittedName>
        <fullName evidence="1">Uncharacterized protein</fullName>
    </submittedName>
</protein>
<dbReference type="EMBL" id="CCNE01000014">
    <property type="protein sequence ID" value="CDX55889.1"/>
    <property type="molecule type" value="Genomic_DNA"/>
</dbReference>
<organism evidence="1 2">
    <name type="scientific">Mesorhizobium plurifarium</name>
    <dbReference type="NCBI Taxonomy" id="69974"/>
    <lineage>
        <taxon>Bacteria</taxon>
        <taxon>Pseudomonadati</taxon>
        <taxon>Pseudomonadota</taxon>
        <taxon>Alphaproteobacteria</taxon>
        <taxon>Hyphomicrobiales</taxon>
        <taxon>Phyllobacteriaceae</taxon>
        <taxon>Mesorhizobium</taxon>
    </lineage>
</organism>
<sequence length="61" mass="6679">MQFYPVYSRASPAGLLCVLEGFGQLELLSPYSAREAKWRGSKLPDEPASQFARCAEIAGLT</sequence>